<dbReference type="CDD" id="cd09020">
    <property type="entry name" value="D-hex-6-P-epi_like"/>
    <property type="match status" value="1"/>
</dbReference>
<dbReference type="EC" id="5.1.3.15" evidence="4"/>
<dbReference type="PIRSF" id="PIRSF016020">
    <property type="entry name" value="PHexose_mutarotase"/>
    <property type="match status" value="1"/>
</dbReference>
<dbReference type="Gene3D" id="2.70.98.10">
    <property type="match status" value="1"/>
</dbReference>
<dbReference type="InterPro" id="IPR014718">
    <property type="entry name" value="GH-type_carb-bd"/>
</dbReference>
<keyword evidence="3 4" id="KW-0413">Isomerase</keyword>
<dbReference type="Proteomes" id="UP001157133">
    <property type="component" value="Unassembled WGS sequence"/>
</dbReference>
<evidence type="ECO:0000256" key="4">
    <source>
        <dbReference type="PIRNR" id="PIRNR016020"/>
    </source>
</evidence>
<name>A0ABQ6H2N3_9GAMM</name>
<keyword evidence="6" id="KW-1185">Reference proteome</keyword>
<dbReference type="Pfam" id="PF01263">
    <property type="entry name" value="Aldose_epim"/>
    <property type="match status" value="1"/>
</dbReference>
<sequence length="296" mass="33115">MTNMTNTAQTTQSLVNQDNCQINQISLSEGIDTIEIIHSRCKAIVSLYAGHVLSWQPTSQREVFWLSEATKYAQGSAIRGGIPLCWPWFGPKVGEVNHGFTRTSIWQLADVSSNDDGVSLILTFAGESLAKTWPYRFKLTQTLFFGDVFKQTLKIDNLGEQAFEHSGALHSYFHVSQPEQACVPNLTNIPYYDKLTDSERCTRLIDCRGPKDRVYKSNEALALLDYGFNRKLVISTKGTQDWVLWNPGQEVASSMSDIHPRGEQHFVCLEAGFTKPLTLAAGQSYEVSQKIAIQAI</sequence>
<evidence type="ECO:0000313" key="6">
    <source>
        <dbReference type="Proteomes" id="UP001157133"/>
    </source>
</evidence>
<proteinExistence type="inferred from homology"/>
<evidence type="ECO:0000256" key="2">
    <source>
        <dbReference type="ARBA" id="ARBA00005866"/>
    </source>
</evidence>
<comment type="catalytic activity">
    <reaction evidence="1">
        <text>alpha-D-glucose 6-phosphate = beta-D-glucose 6-phosphate</text>
        <dbReference type="Rhea" id="RHEA:16249"/>
        <dbReference type="ChEBI" id="CHEBI:58225"/>
        <dbReference type="ChEBI" id="CHEBI:58247"/>
        <dbReference type="EC" id="5.1.3.15"/>
    </reaction>
</comment>
<dbReference type="RefSeq" id="WP_284206729.1">
    <property type="nucleotide sequence ID" value="NZ_BSSU01000004.1"/>
</dbReference>
<dbReference type="InterPro" id="IPR008183">
    <property type="entry name" value="Aldose_1/G6P_1-epimerase"/>
</dbReference>
<gene>
    <name evidence="5" type="ORF">theurythT_08470</name>
</gene>
<accession>A0ABQ6H2N3</accession>
<protein>
    <recommendedName>
        <fullName evidence="4">Putative glucose-6-phosphate 1-epimerase</fullName>
        <ecNumber evidence="4">5.1.3.15</ecNumber>
    </recommendedName>
</protein>
<comment type="similarity">
    <text evidence="2 4">Belongs to the glucose-6-phosphate 1-epimerase family.</text>
</comment>
<organism evidence="5 6">
    <name type="scientific">Thalassotalea eurytherma</name>
    <dbReference type="NCBI Taxonomy" id="1144278"/>
    <lineage>
        <taxon>Bacteria</taxon>
        <taxon>Pseudomonadati</taxon>
        <taxon>Pseudomonadota</taxon>
        <taxon>Gammaproteobacteria</taxon>
        <taxon>Alteromonadales</taxon>
        <taxon>Colwelliaceae</taxon>
        <taxon>Thalassotalea</taxon>
    </lineage>
</organism>
<comment type="caution">
    <text evidence="5">The sequence shown here is derived from an EMBL/GenBank/DDBJ whole genome shotgun (WGS) entry which is preliminary data.</text>
</comment>
<dbReference type="PANTHER" id="PTHR11122">
    <property type="entry name" value="APOSPORY-ASSOCIATED PROTEIN C-RELATED"/>
    <property type="match status" value="1"/>
</dbReference>
<dbReference type="InterPro" id="IPR011013">
    <property type="entry name" value="Gal_mutarotase_sf_dom"/>
</dbReference>
<dbReference type="PANTHER" id="PTHR11122:SF13">
    <property type="entry name" value="GLUCOSE-6-PHOSPHATE 1-EPIMERASE"/>
    <property type="match status" value="1"/>
</dbReference>
<evidence type="ECO:0000313" key="5">
    <source>
        <dbReference type="EMBL" id="GLX81395.1"/>
    </source>
</evidence>
<dbReference type="InterPro" id="IPR025532">
    <property type="entry name" value="G6P_1-epimerase"/>
</dbReference>
<dbReference type="SUPFAM" id="SSF74650">
    <property type="entry name" value="Galactose mutarotase-like"/>
    <property type="match status" value="1"/>
</dbReference>
<evidence type="ECO:0000256" key="1">
    <source>
        <dbReference type="ARBA" id="ARBA00001096"/>
    </source>
</evidence>
<dbReference type="EMBL" id="BSSU01000004">
    <property type="protein sequence ID" value="GLX81395.1"/>
    <property type="molecule type" value="Genomic_DNA"/>
</dbReference>
<reference evidence="5 6" key="1">
    <citation type="submission" date="2023-03" db="EMBL/GenBank/DDBJ databases">
        <title>Draft genome sequence of Thalassotalea eurytherma JCM 18482T.</title>
        <authorList>
            <person name="Sawabe T."/>
        </authorList>
    </citation>
    <scope>NUCLEOTIDE SEQUENCE [LARGE SCALE GENOMIC DNA]</scope>
    <source>
        <strain evidence="5 6">JCM 18482</strain>
    </source>
</reference>
<evidence type="ECO:0000256" key="3">
    <source>
        <dbReference type="ARBA" id="ARBA00023235"/>
    </source>
</evidence>